<name>A0ABR0LTI0_9PEZI</name>
<proteinExistence type="predicted"/>
<evidence type="ECO:0000313" key="2">
    <source>
        <dbReference type="EMBL" id="KAK5238999.1"/>
    </source>
</evidence>
<keyword evidence="3" id="KW-1185">Reference proteome</keyword>
<organism evidence="2 3">
    <name type="scientific">Cryomyces antarcticus</name>
    <dbReference type="NCBI Taxonomy" id="329879"/>
    <lineage>
        <taxon>Eukaryota</taxon>
        <taxon>Fungi</taxon>
        <taxon>Dikarya</taxon>
        <taxon>Ascomycota</taxon>
        <taxon>Pezizomycotina</taxon>
        <taxon>Dothideomycetes</taxon>
        <taxon>Dothideomycetes incertae sedis</taxon>
        <taxon>Cryomyces</taxon>
    </lineage>
</organism>
<feature type="compositionally biased region" description="Low complexity" evidence="1">
    <location>
        <begin position="81"/>
        <end position="95"/>
    </location>
</feature>
<evidence type="ECO:0000313" key="3">
    <source>
        <dbReference type="Proteomes" id="UP001357485"/>
    </source>
</evidence>
<dbReference type="Proteomes" id="UP001357485">
    <property type="component" value="Unassembled WGS sequence"/>
</dbReference>
<evidence type="ECO:0000256" key="1">
    <source>
        <dbReference type="SAM" id="MobiDB-lite"/>
    </source>
</evidence>
<gene>
    <name evidence="2" type="ORF">LTR16_012424</name>
</gene>
<reference evidence="2 3" key="1">
    <citation type="submission" date="2023-08" db="EMBL/GenBank/DDBJ databases">
        <title>Black Yeasts Isolated from many extreme environments.</title>
        <authorList>
            <person name="Coleine C."/>
            <person name="Stajich J.E."/>
            <person name="Selbmann L."/>
        </authorList>
    </citation>
    <scope>NUCLEOTIDE SEQUENCE [LARGE SCALE GENOMIC DNA]</scope>
    <source>
        <strain evidence="2 3">CCFEE 536</strain>
    </source>
</reference>
<feature type="region of interest" description="Disordered" evidence="1">
    <location>
        <begin position="1"/>
        <end position="102"/>
    </location>
</feature>
<sequence length="102" mass="10381">MTSRLETPSHAAHGAVPTPSGAHLEKGYGPGNSGVADFAQTPGNLNEESPLSRAAQPQETAIAGDHPSLHESARETGRNRSASTASTAVPVTAPSRSGTLKK</sequence>
<dbReference type="EMBL" id="JAVRRA010012652">
    <property type="protein sequence ID" value="KAK5238999.1"/>
    <property type="molecule type" value="Genomic_DNA"/>
</dbReference>
<feature type="non-terminal residue" evidence="2">
    <location>
        <position position="102"/>
    </location>
</feature>
<comment type="caution">
    <text evidence="2">The sequence shown here is derived from an EMBL/GenBank/DDBJ whole genome shotgun (WGS) entry which is preliminary data.</text>
</comment>
<feature type="compositionally biased region" description="Basic and acidic residues" evidence="1">
    <location>
        <begin position="67"/>
        <end position="78"/>
    </location>
</feature>
<protein>
    <submittedName>
        <fullName evidence="2">Uncharacterized protein</fullName>
    </submittedName>
</protein>
<feature type="compositionally biased region" description="Polar residues" evidence="1">
    <location>
        <begin position="41"/>
        <end position="59"/>
    </location>
</feature>
<accession>A0ABR0LTI0</accession>